<comment type="caution">
    <text evidence="1">The sequence shown here is derived from an EMBL/GenBank/DDBJ whole genome shotgun (WGS) entry which is preliminary data.</text>
</comment>
<evidence type="ECO:0000313" key="2">
    <source>
        <dbReference type="Proteomes" id="UP000789366"/>
    </source>
</evidence>
<dbReference type="EMBL" id="CAJVPW010059294">
    <property type="protein sequence ID" value="CAG8779316.1"/>
    <property type="molecule type" value="Genomic_DNA"/>
</dbReference>
<sequence length="133" mass="15081">TTFIMEEYGIPGSSFSTPAGNNHHDYVNKKSSTSSTFIINKTNTNVEDTAIINRAKEFMKEFRNPSNLISFKYLVEDLEVKPSASFLELLVDALLLLSDASLFKCYTRNTIPHLELHLRTWIATLEVVFYSPA</sequence>
<proteinExistence type="predicted"/>
<feature type="non-terminal residue" evidence="1">
    <location>
        <position position="1"/>
    </location>
</feature>
<keyword evidence="2" id="KW-1185">Reference proteome</keyword>
<feature type="non-terminal residue" evidence="1">
    <location>
        <position position="133"/>
    </location>
</feature>
<dbReference type="Proteomes" id="UP000789366">
    <property type="component" value="Unassembled WGS sequence"/>
</dbReference>
<gene>
    <name evidence="1" type="ORF">SPELUC_LOCUS16291</name>
</gene>
<organism evidence="1 2">
    <name type="scientific">Cetraspora pellucida</name>
    <dbReference type="NCBI Taxonomy" id="1433469"/>
    <lineage>
        <taxon>Eukaryota</taxon>
        <taxon>Fungi</taxon>
        <taxon>Fungi incertae sedis</taxon>
        <taxon>Mucoromycota</taxon>
        <taxon>Glomeromycotina</taxon>
        <taxon>Glomeromycetes</taxon>
        <taxon>Diversisporales</taxon>
        <taxon>Gigasporaceae</taxon>
        <taxon>Cetraspora</taxon>
    </lineage>
</organism>
<evidence type="ECO:0000313" key="1">
    <source>
        <dbReference type="EMBL" id="CAG8779316.1"/>
    </source>
</evidence>
<reference evidence="1" key="1">
    <citation type="submission" date="2021-06" db="EMBL/GenBank/DDBJ databases">
        <authorList>
            <person name="Kallberg Y."/>
            <person name="Tangrot J."/>
            <person name="Rosling A."/>
        </authorList>
    </citation>
    <scope>NUCLEOTIDE SEQUENCE</scope>
    <source>
        <strain evidence="1">28 12/20/2015</strain>
    </source>
</reference>
<protein>
    <submittedName>
        <fullName evidence="1">236_t:CDS:1</fullName>
    </submittedName>
</protein>
<name>A0ACA9R6M4_9GLOM</name>
<accession>A0ACA9R6M4</accession>